<dbReference type="EMBL" id="LN899824">
    <property type="protein sequence ID" value="CUV30322.1"/>
    <property type="molecule type" value="Genomic_DNA"/>
</dbReference>
<gene>
    <name evidence="5" type="ORF">RD1301_v1_3320011</name>
    <name evidence="1" type="ORF">RUN1744_v1_740019</name>
    <name evidence="2" type="ORF">RUN1985_v1_620110</name>
    <name evidence="3" type="ORF">TD1301_v1_190002</name>
    <name evidence="4" type="ORF">TF3108_v1_140089</name>
</gene>
<name>A0A0K1ZSV7_RALSL</name>
<proteinExistence type="predicted"/>
<dbReference type="EMBL" id="LN899826">
    <property type="protein sequence ID" value="CUV38594.1"/>
    <property type="molecule type" value="Genomic_DNA"/>
</dbReference>
<evidence type="ECO:0000313" key="1">
    <source>
        <dbReference type="EMBL" id="CUV24807.1"/>
    </source>
</evidence>
<evidence type="ECO:0000313" key="3">
    <source>
        <dbReference type="EMBL" id="CUV32758.1"/>
    </source>
</evidence>
<reference evidence="1" key="1">
    <citation type="submission" date="2015-10" db="EMBL/GenBank/DDBJ databases">
        <authorList>
            <person name="Gilbert D.G."/>
        </authorList>
    </citation>
    <scope>NUCLEOTIDE SEQUENCE</scope>
    <source>
        <strain evidence="1">Phyl III-seqv23</strain>
    </source>
</reference>
<dbReference type="EMBL" id="LN899823">
    <property type="protein sequence ID" value="CUV24807.1"/>
    <property type="molecule type" value="Genomic_DNA"/>
</dbReference>
<organism evidence="1">
    <name type="scientific">Ralstonia solanacearum</name>
    <name type="common">Pseudomonas solanacearum</name>
    <dbReference type="NCBI Taxonomy" id="305"/>
    <lineage>
        <taxon>Bacteria</taxon>
        <taxon>Pseudomonadati</taxon>
        <taxon>Pseudomonadota</taxon>
        <taxon>Betaproteobacteria</taxon>
        <taxon>Burkholderiales</taxon>
        <taxon>Burkholderiaceae</taxon>
        <taxon>Ralstonia</taxon>
        <taxon>Ralstonia solanacearum species complex</taxon>
    </lineage>
</organism>
<dbReference type="EMBL" id="LN899825">
    <property type="protein sequence ID" value="CUV32758.1"/>
    <property type="molecule type" value="Genomic_DNA"/>
</dbReference>
<accession>A0A0K1ZSV7</accession>
<evidence type="ECO:0000313" key="2">
    <source>
        <dbReference type="EMBL" id="CUV30322.1"/>
    </source>
</evidence>
<dbReference type="EMBL" id="LN899822">
    <property type="protein sequence ID" value="CUV63315.1"/>
    <property type="molecule type" value="Genomic_DNA"/>
</dbReference>
<dbReference type="AlphaFoldDB" id="A0A0K1ZSV7"/>
<protein>
    <submittedName>
        <fullName evidence="1">Uncharacterized protein</fullName>
    </submittedName>
</protein>
<evidence type="ECO:0000313" key="5">
    <source>
        <dbReference type="EMBL" id="CUV63315.1"/>
    </source>
</evidence>
<sequence length="195" mass="21275">MADLLQADRIETIDTLGMIALAEAVGFDDLEFTPLVRDLLLASPLRLERGAVTLAVGRGDKRIIFESAGDPDDDDGQACLREAVFIVLPEAVPGMALSSRILEKIGRHASQRSHVCLFYRNRDGRELLDAFRAHLWGGVEWHSRSAGAVCREGLLFSAGWDRQVALHVARALERYARELPDGTGLSISLIAPGAC</sequence>
<dbReference type="PATRIC" id="fig|305.92.peg.4975"/>
<evidence type="ECO:0000313" key="4">
    <source>
        <dbReference type="EMBL" id="CUV38594.1"/>
    </source>
</evidence>